<feature type="region of interest" description="Disordered" evidence="8">
    <location>
        <begin position="218"/>
        <end position="271"/>
    </location>
</feature>
<dbReference type="InterPro" id="IPR012677">
    <property type="entry name" value="Nucleotide-bd_a/b_plait_sf"/>
</dbReference>
<comment type="function">
    <text evidence="1">Involved in pre-25S rRNA processing.</text>
</comment>
<dbReference type="CDD" id="cd12395">
    <property type="entry name" value="RRM2_RBM34"/>
    <property type="match status" value="1"/>
</dbReference>
<keyword evidence="6" id="KW-0539">Nucleus</keyword>
<dbReference type="AlphaFoldDB" id="A0A0D2NXL3"/>
<dbReference type="PANTHER" id="PTHR23236:SF25">
    <property type="entry name" value="RNA-BINDING PROTEIN 34"/>
    <property type="match status" value="1"/>
</dbReference>
<comment type="similarity">
    <text evidence="3">Belongs to the RRM RBM34 family.</text>
</comment>
<dbReference type="GO" id="GO:0000463">
    <property type="term" value="P:maturation of LSU-rRNA from tricistronic rRNA transcript (SSU-rRNA, 5.8S rRNA, LSU-rRNA)"/>
    <property type="evidence" value="ECO:0007669"/>
    <property type="project" value="TreeGrafter"/>
</dbReference>
<evidence type="ECO:0000313" key="11">
    <source>
        <dbReference type="Proteomes" id="UP000054270"/>
    </source>
</evidence>
<dbReference type="GO" id="GO:0005730">
    <property type="term" value="C:nucleolus"/>
    <property type="evidence" value="ECO:0007669"/>
    <property type="project" value="UniProtKB-SubCell"/>
</dbReference>
<dbReference type="Proteomes" id="UP000054270">
    <property type="component" value="Unassembled WGS sequence"/>
</dbReference>
<keyword evidence="5 7" id="KW-0694">RNA-binding</keyword>
<evidence type="ECO:0000313" key="10">
    <source>
        <dbReference type="EMBL" id="KJA21196.1"/>
    </source>
</evidence>
<dbReference type="SUPFAM" id="SSF54928">
    <property type="entry name" value="RNA-binding domain, RBD"/>
    <property type="match status" value="1"/>
</dbReference>
<evidence type="ECO:0000256" key="6">
    <source>
        <dbReference type="ARBA" id="ARBA00023242"/>
    </source>
</evidence>
<feature type="domain" description="RRM" evidence="9">
    <location>
        <begin position="377"/>
        <end position="474"/>
    </location>
</feature>
<dbReference type="Gene3D" id="3.30.70.330">
    <property type="match status" value="1"/>
</dbReference>
<feature type="region of interest" description="Disordered" evidence="8">
    <location>
        <begin position="26"/>
        <end position="167"/>
    </location>
</feature>
<evidence type="ECO:0000256" key="2">
    <source>
        <dbReference type="ARBA" id="ARBA00004604"/>
    </source>
</evidence>
<feature type="region of interest" description="Disordered" evidence="8">
    <location>
        <begin position="478"/>
        <end position="556"/>
    </location>
</feature>
<dbReference type="InterPro" id="IPR000504">
    <property type="entry name" value="RRM_dom"/>
</dbReference>
<feature type="compositionally biased region" description="Basic residues" evidence="8">
    <location>
        <begin position="149"/>
        <end position="160"/>
    </location>
</feature>
<evidence type="ECO:0000256" key="8">
    <source>
        <dbReference type="SAM" id="MobiDB-lite"/>
    </source>
</evidence>
<sequence length="556" mass="62485">MSLSSLLLPKKVSLDSELDSLFKLPIATAPIASSSKKNVTKKRKVDAEKQETHSVPPKRTKVNTEEKSSKPTTQAKKGEEKVKKRKANAKGKGKEVESEEDDEDDDRLETTYLDGEKSAGPGKTGEDENEGSDNEGGLDKLVHESLTKKDKKFRTPKTKHVPSEETAELRDQRTIFIGNLSVEVASKKPLQKQLKHHIVASMPTAKIESIRFRSIPFQAPTTKLEDESEDPKKKTEPSRKEPRVHEKERASVWRSKLDGQDDESVSKDEKRYLNPSQKKKIAFINQEFHSSANTINAYIVFAHPPNTEGRATNLPPLPQCMDPYQAALNAAEKCDGTMFMERMLRVDLVTKNKLSAFTTGSDETTAKPSILETDPRLSIFVGNLDFASKEEDLRVFFETLIITEKGAPPTNDEDDKPSNWVTRVRIVRDKETQLGKGFAYVQFTDRECVDELLALEQEKLNFAKRKLRVQRCKSAPGSKQIVTQRKERAPAVVVPKGDPRLGEKLSGLPKEERKQIKSTDADRVARRLAKKKARMSMAPGIGKSNMPKGTDRKRTR</sequence>
<comment type="subcellular location">
    <subcellularLocation>
        <location evidence="2">Nucleus</location>
        <location evidence="2">Nucleolus</location>
    </subcellularLocation>
</comment>
<feature type="compositionally biased region" description="Acidic residues" evidence="8">
    <location>
        <begin position="97"/>
        <end position="107"/>
    </location>
</feature>
<evidence type="ECO:0000256" key="4">
    <source>
        <dbReference type="ARBA" id="ARBA00015520"/>
    </source>
</evidence>
<evidence type="ECO:0000256" key="7">
    <source>
        <dbReference type="PROSITE-ProRule" id="PRU00176"/>
    </source>
</evidence>
<proteinExistence type="inferred from homology"/>
<dbReference type="GO" id="GO:0019843">
    <property type="term" value="F:rRNA binding"/>
    <property type="evidence" value="ECO:0007669"/>
    <property type="project" value="TreeGrafter"/>
</dbReference>
<reference evidence="11" key="1">
    <citation type="submission" date="2014-04" db="EMBL/GenBank/DDBJ databases">
        <title>Evolutionary Origins and Diversification of the Mycorrhizal Mutualists.</title>
        <authorList>
            <consortium name="DOE Joint Genome Institute"/>
            <consortium name="Mycorrhizal Genomics Consortium"/>
            <person name="Kohler A."/>
            <person name="Kuo A."/>
            <person name="Nagy L.G."/>
            <person name="Floudas D."/>
            <person name="Copeland A."/>
            <person name="Barry K.W."/>
            <person name="Cichocki N."/>
            <person name="Veneault-Fourrey C."/>
            <person name="LaButti K."/>
            <person name="Lindquist E.A."/>
            <person name="Lipzen A."/>
            <person name="Lundell T."/>
            <person name="Morin E."/>
            <person name="Murat C."/>
            <person name="Riley R."/>
            <person name="Ohm R."/>
            <person name="Sun H."/>
            <person name="Tunlid A."/>
            <person name="Henrissat B."/>
            <person name="Grigoriev I.V."/>
            <person name="Hibbett D.S."/>
            <person name="Martin F."/>
        </authorList>
    </citation>
    <scope>NUCLEOTIDE SEQUENCE [LARGE SCALE GENOMIC DNA]</scope>
    <source>
        <strain evidence="11">FD-334 SS-4</strain>
    </source>
</reference>
<dbReference type="PANTHER" id="PTHR23236">
    <property type="entry name" value="EUKARYOTIC TRANSLATION INITIATION FACTOR 4B/4H"/>
    <property type="match status" value="1"/>
</dbReference>
<name>A0A0D2NXL3_HYPSF</name>
<dbReference type="PROSITE" id="PS50102">
    <property type="entry name" value="RRM"/>
    <property type="match status" value="1"/>
</dbReference>
<dbReference type="STRING" id="945553.A0A0D2NXL3"/>
<dbReference type="InterPro" id="IPR034221">
    <property type="entry name" value="RBM34_RRM2"/>
</dbReference>
<dbReference type="OrthoDB" id="442677at2759"/>
<keyword evidence="11" id="KW-1185">Reference proteome</keyword>
<dbReference type="OMA" id="IAFIKHE"/>
<dbReference type="SMART" id="SM00360">
    <property type="entry name" value="RRM"/>
    <property type="match status" value="1"/>
</dbReference>
<gene>
    <name evidence="10" type="ORF">HYPSUDRAFT_42323</name>
</gene>
<feature type="compositionally biased region" description="Basic and acidic residues" evidence="8">
    <location>
        <begin position="137"/>
        <end position="148"/>
    </location>
</feature>
<organism evidence="10 11">
    <name type="scientific">Hypholoma sublateritium (strain FD-334 SS-4)</name>
    <dbReference type="NCBI Taxonomy" id="945553"/>
    <lineage>
        <taxon>Eukaryota</taxon>
        <taxon>Fungi</taxon>
        <taxon>Dikarya</taxon>
        <taxon>Basidiomycota</taxon>
        <taxon>Agaricomycotina</taxon>
        <taxon>Agaricomycetes</taxon>
        <taxon>Agaricomycetidae</taxon>
        <taxon>Agaricales</taxon>
        <taxon>Agaricineae</taxon>
        <taxon>Strophariaceae</taxon>
        <taxon>Hypholoma</taxon>
    </lineage>
</organism>
<dbReference type="EMBL" id="KN817560">
    <property type="protein sequence ID" value="KJA21196.1"/>
    <property type="molecule type" value="Genomic_DNA"/>
</dbReference>
<dbReference type="InterPro" id="IPR035979">
    <property type="entry name" value="RBD_domain_sf"/>
</dbReference>
<accession>A0A0D2NXL3</accession>
<feature type="compositionally biased region" description="Basic and acidic residues" evidence="8">
    <location>
        <begin position="497"/>
        <end position="525"/>
    </location>
</feature>
<evidence type="ECO:0000256" key="1">
    <source>
        <dbReference type="ARBA" id="ARBA00002475"/>
    </source>
</evidence>
<evidence type="ECO:0000256" key="3">
    <source>
        <dbReference type="ARBA" id="ARBA00007077"/>
    </source>
</evidence>
<evidence type="ECO:0000259" key="9">
    <source>
        <dbReference type="PROSITE" id="PS50102"/>
    </source>
</evidence>
<feature type="compositionally biased region" description="Basic and acidic residues" evidence="8">
    <location>
        <begin position="230"/>
        <end position="271"/>
    </location>
</feature>
<evidence type="ECO:0000256" key="5">
    <source>
        <dbReference type="ARBA" id="ARBA00022884"/>
    </source>
</evidence>
<protein>
    <recommendedName>
        <fullName evidence="4">Nucleolar protein 12</fullName>
    </recommendedName>
</protein>